<keyword evidence="6" id="KW-0949">S-adenosyl-L-methionine</keyword>
<dbReference type="SFLD" id="SFLDG01063">
    <property type="entry name" value="activating_enzymes__group_1"/>
    <property type="match status" value="1"/>
</dbReference>
<evidence type="ECO:0000256" key="10">
    <source>
        <dbReference type="ARBA" id="ARBA00023014"/>
    </source>
</evidence>
<keyword evidence="8 12" id="KW-0560">Oxidoreductase</keyword>
<dbReference type="PIRSF" id="PIRSF000368">
    <property type="entry name" value="NrdG"/>
    <property type="match status" value="1"/>
</dbReference>
<evidence type="ECO:0000313" key="13">
    <source>
        <dbReference type="EMBL" id="MBU2712579.1"/>
    </source>
</evidence>
<keyword evidence="14" id="KW-1185">Reference proteome</keyword>
<dbReference type="PANTHER" id="PTHR30352:SF2">
    <property type="entry name" value="ANAEROBIC RIBONUCLEOSIDE-TRIPHOSPHATE REDUCTASE-ACTIVATING PROTEIN"/>
    <property type="match status" value="1"/>
</dbReference>
<comment type="catalytic activity">
    <reaction evidence="11">
        <text>glycyl-[protein] + reduced [flavodoxin] + S-adenosyl-L-methionine = glycin-2-yl radical-[protein] + semiquinone [flavodoxin] + 5'-deoxyadenosine + L-methionine + H(+)</text>
        <dbReference type="Rhea" id="RHEA:61976"/>
        <dbReference type="Rhea" id="RHEA-COMP:10622"/>
        <dbReference type="Rhea" id="RHEA-COMP:14480"/>
        <dbReference type="Rhea" id="RHEA-COMP:15993"/>
        <dbReference type="Rhea" id="RHEA-COMP:15994"/>
        <dbReference type="ChEBI" id="CHEBI:15378"/>
        <dbReference type="ChEBI" id="CHEBI:17319"/>
        <dbReference type="ChEBI" id="CHEBI:29947"/>
        <dbReference type="ChEBI" id="CHEBI:32722"/>
        <dbReference type="ChEBI" id="CHEBI:57618"/>
        <dbReference type="ChEBI" id="CHEBI:57844"/>
        <dbReference type="ChEBI" id="CHEBI:59789"/>
        <dbReference type="ChEBI" id="CHEBI:140311"/>
    </reaction>
</comment>
<evidence type="ECO:0000256" key="7">
    <source>
        <dbReference type="ARBA" id="ARBA00022723"/>
    </source>
</evidence>
<evidence type="ECO:0000313" key="14">
    <source>
        <dbReference type="Proteomes" id="UP000690515"/>
    </source>
</evidence>
<dbReference type="GO" id="GO:0016491">
    <property type="term" value="F:oxidoreductase activity"/>
    <property type="evidence" value="ECO:0007669"/>
    <property type="project" value="UniProtKB-KW"/>
</dbReference>
<evidence type="ECO:0000256" key="4">
    <source>
        <dbReference type="ARBA" id="ARBA00014281"/>
    </source>
</evidence>
<evidence type="ECO:0000256" key="2">
    <source>
        <dbReference type="ARBA" id="ARBA00003852"/>
    </source>
</evidence>
<dbReference type="InterPro" id="IPR012837">
    <property type="entry name" value="NrdG"/>
</dbReference>
<dbReference type="InterPro" id="IPR034457">
    <property type="entry name" value="Organic_radical-activating"/>
</dbReference>
<dbReference type="EMBL" id="JAGSOY010000041">
    <property type="protein sequence ID" value="MBU2712579.1"/>
    <property type="molecule type" value="Genomic_DNA"/>
</dbReference>
<dbReference type="EC" id="1.97.1.-" evidence="12"/>
<evidence type="ECO:0000256" key="5">
    <source>
        <dbReference type="ARBA" id="ARBA00022485"/>
    </source>
</evidence>
<protein>
    <recommendedName>
        <fullName evidence="4 12">Anaerobic ribonucleoside-triphosphate reductase-activating protein</fullName>
        <ecNumber evidence="12">1.97.1.-</ecNumber>
    </recommendedName>
</protein>
<dbReference type="NCBIfam" id="NF008335">
    <property type="entry name" value="PRK11121.1"/>
    <property type="match status" value="1"/>
</dbReference>
<keyword evidence="9" id="KW-0408">Iron</keyword>
<dbReference type="PROSITE" id="PS01087">
    <property type="entry name" value="RADICAL_ACTIVATING"/>
    <property type="match status" value="1"/>
</dbReference>
<dbReference type="PANTHER" id="PTHR30352">
    <property type="entry name" value="PYRUVATE FORMATE-LYASE-ACTIVATING ENZYME"/>
    <property type="match status" value="1"/>
</dbReference>
<evidence type="ECO:0000256" key="12">
    <source>
        <dbReference type="PIRNR" id="PIRNR000368"/>
    </source>
</evidence>
<dbReference type="SFLD" id="SFLDS00029">
    <property type="entry name" value="Radical_SAM"/>
    <property type="match status" value="1"/>
</dbReference>
<reference evidence="13 14" key="1">
    <citation type="submission" date="2021-04" db="EMBL/GenBank/DDBJ databases">
        <authorList>
            <person name="Pira H."/>
            <person name="Risdian C."/>
            <person name="Wink J."/>
        </authorList>
    </citation>
    <scope>NUCLEOTIDE SEQUENCE [LARGE SCALE GENOMIC DNA]</scope>
    <source>
        <strain evidence="13 14">WH53</strain>
    </source>
</reference>
<accession>A0ABS5ZES8</accession>
<dbReference type="Gene3D" id="3.20.20.70">
    <property type="entry name" value="Aldolase class I"/>
    <property type="match status" value="1"/>
</dbReference>
<evidence type="ECO:0000256" key="6">
    <source>
        <dbReference type="ARBA" id="ARBA00022691"/>
    </source>
</evidence>
<comment type="caution">
    <text evidence="13">The sequence shown here is derived from an EMBL/GenBank/DDBJ whole genome shotgun (WGS) entry which is preliminary data.</text>
</comment>
<name>A0ABS5ZES8_9GAMM</name>
<organism evidence="13 14">
    <name type="scientific">Zooshikella harenae</name>
    <dbReference type="NCBI Taxonomy" id="2827238"/>
    <lineage>
        <taxon>Bacteria</taxon>
        <taxon>Pseudomonadati</taxon>
        <taxon>Pseudomonadota</taxon>
        <taxon>Gammaproteobacteria</taxon>
        <taxon>Oceanospirillales</taxon>
        <taxon>Zooshikellaceae</taxon>
        <taxon>Zooshikella</taxon>
    </lineage>
</organism>
<evidence type="ECO:0000256" key="9">
    <source>
        <dbReference type="ARBA" id="ARBA00023004"/>
    </source>
</evidence>
<dbReference type="SFLD" id="SFLDG01066">
    <property type="entry name" value="organic_radical-activating_enz"/>
    <property type="match status" value="1"/>
</dbReference>
<dbReference type="RefSeq" id="WP_215820805.1">
    <property type="nucleotide sequence ID" value="NZ_JAGSOY010000041.1"/>
</dbReference>
<keyword evidence="7" id="KW-0479">Metal-binding</keyword>
<gene>
    <name evidence="13" type="primary">nrdG</name>
    <name evidence="13" type="ORF">KCG35_16035</name>
</gene>
<keyword evidence="10" id="KW-0411">Iron-sulfur</keyword>
<comment type="cofactor">
    <cofactor evidence="1">
        <name>[4Fe-4S] cluster</name>
        <dbReference type="ChEBI" id="CHEBI:49883"/>
    </cofactor>
</comment>
<dbReference type="Pfam" id="PF13353">
    <property type="entry name" value="Fer4_12"/>
    <property type="match status" value="1"/>
</dbReference>
<dbReference type="InterPro" id="IPR007197">
    <property type="entry name" value="rSAM"/>
</dbReference>
<dbReference type="SFLD" id="SFLDF00299">
    <property type="entry name" value="anaerobic_ribonucleoside-triph"/>
    <property type="match status" value="1"/>
</dbReference>
<sequence length="165" mass="18752">MNYHKYFSVDVINGPGTRCTLFVSGCEHRCEGCYNKATWHPNSGNKFTEELQAQIISDLNDPRIKRRGLSLTGGDPLLPANVDTILQLVKNVKKECPDKDIWLWTGYTLANLTAHQRQVLPFIDVLIDGKFEAEQADPMLMWRGSANQMIYQIDNHSNSQKLTLD</sequence>
<dbReference type="Proteomes" id="UP000690515">
    <property type="component" value="Unassembled WGS sequence"/>
</dbReference>
<dbReference type="InterPro" id="IPR058240">
    <property type="entry name" value="rSAM_sf"/>
</dbReference>
<dbReference type="NCBIfam" id="TIGR02491">
    <property type="entry name" value="NrdG"/>
    <property type="match status" value="1"/>
</dbReference>
<dbReference type="InterPro" id="IPR001989">
    <property type="entry name" value="Radical_activat_CS"/>
</dbReference>
<dbReference type="SUPFAM" id="SSF102114">
    <property type="entry name" value="Radical SAM enzymes"/>
    <property type="match status" value="1"/>
</dbReference>
<evidence type="ECO:0000256" key="11">
    <source>
        <dbReference type="ARBA" id="ARBA00047365"/>
    </source>
</evidence>
<proteinExistence type="inferred from homology"/>
<dbReference type="CDD" id="cd01335">
    <property type="entry name" value="Radical_SAM"/>
    <property type="match status" value="1"/>
</dbReference>
<comment type="function">
    <text evidence="2 12">Activation of anaerobic ribonucleoside-triphosphate reductase under anaerobic conditions by generation of an organic free radical, using S-adenosylmethionine and reduced flavodoxin as cosubstrates to produce 5'-deoxy-adenosine.</text>
</comment>
<evidence type="ECO:0000256" key="3">
    <source>
        <dbReference type="ARBA" id="ARBA00009777"/>
    </source>
</evidence>
<evidence type="ECO:0000256" key="8">
    <source>
        <dbReference type="ARBA" id="ARBA00023002"/>
    </source>
</evidence>
<dbReference type="InterPro" id="IPR013785">
    <property type="entry name" value="Aldolase_TIM"/>
</dbReference>
<keyword evidence="5" id="KW-0004">4Fe-4S</keyword>
<comment type="similarity">
    <text evidence="3 12">Belongs to the organic radical-activating enzymes family.</text>
</comment>
<evidence type="ECO:0000256" key="1">
    <source>
        <dbReference type="ARBA" id="ARBA00001966"/>
    </source>
</evidence>